<evidence type="ECO:0000259" key="2">
    <source>
        <dbReference type="Pfam" id="PF18932"/>
    </source>
</evidence>
<comment type="caution">
    <text evidence="3">The sequence shown here is derived from an EMBL/GenBank/DDBJ whole genome shotgun (WGS) entry which is preliminary data.</text>
</comment>
<evidence type="ECO:0000313" key="3">
    <source>
        <dbReference type="EMBL" id="KKL10353.1"/>
    </source>
</evidence>
<accession>A0A0F9DEE9</accession>
<dbReference type="EMBL" id="LAZR01042094">
    <property type="protein sequence ID" value="KKL10353.1"/>
    <property type="molecule type" value="Genomic_DNA"/>
</dbReference>
<protein>
    <recommendedName>
        <fullName evidence="2">DUF5681 domain-containing protein</fullName>
    </recommendedName>
</protein>
<feature type="region of interest" description="Disordered" evidence="1">
    <location>
        <begin position="1"/>
        <end position="20"/>
    </location>
</feature>
<feature type="domain" description="DUF5681" evidence="2">
    <location>
        <begin position="5"/>
        <end position="76"/>
    </location>
</feature>
<name>A0A0F9DEE9_9ZZZZ</name>
<dbReference type="InterPro" id="IPR043736">
    <property type="entry name" value="DUF5681"/>
</dbReference>
<dbReference type="AlphaFoldDB" id="A0A0F9DEE9"/>
<proteinExistence type="predicted"/>
<reference evidence="3" key="1">
    <citation type="journal article" date="2015" name="Nature">
        <title>Complex archaea that bridge the gap between prokaryotes and eukaryotes.</title>
        <authorList>
            <person name="Spang A."/>
            <person name="Saw J.H."/>
            <person name="Jorgensen S.L."/>
            <person name="Zaremba-Niedzwiedzka K."/>
            <person name="Martijn J."/>
            <person name="Lind A.E."/>
            <person name="van Eijk R."/>
            <person name="Schleper C."/>
            <person name="Guy L."/>
            <person name="Ettema T.J."/>
        </authorList>
    </citation>
    <scope>NUCLEOTIDE SEQUENCE</scope>
</reference>
<evidence type="ECO:0000256" key="1">
    <source>
        <dbReference type="SAM" id="MobiDB-lite"/>
    </source>
</evidence>
<gene>
    <name evidence="3" type="ORF">LCGC14_2556680</name>
</gene>
<sequence>MRDTQGKWLPGTSGNPDGKEEGTISILAIIRAKLQEIPEDEQRTYAELLVEQYIVDALATNDGVAIRDLVDRLDGRAVQNITVANELDREWLDLSKDITSEAQEEIRAEAFEAGKALAITQEENASEC</sequence>
<organism evidence="3">
    <name type="scientific">marine sediment metagenome</name>
    <dbReference type="NCBI Taxonomy" id="412755"/>
    <lineage>
        <taxon>unclassified sequences</taxon>
        <taxon>metagenomes</taxon>
        <taxon>ecological metagenomes</taxon>
    </lineage>
</organism>
<dbReference type="Pfam" id="PF18932">
    <property type="entry name" value="DUF5681"/>
    <property type="match status" value="1"/>
</dbReference>